<sequence>MTAAKPLLTEAVMFFSERGICKEVLYAEFEALLDGLVATPEFADETIEAVFLQINHRLHVRAAVFFTLDFDLDGYVNRLWNMPLRTLAEKAGRGPDMGGGPIRLVCLGFTSQPEYRPHLWKPGQRHGRADLARVKDAVRRNALGIVREDEDALGVIVAERLQIAAEDAWYGGGNTLSDARLASNEETEKAALEQMQRERDELAKKVTVYAQQIAAFQEQLKAFQKMKAMELDRLKLEHADHLGVIQGELLDIKHELASQQKINAALKRDLQKVQSRTSIE</sequence>
<gene>
    <name evidence="2" type="ORF">LCGC14_0117240</name>
</gene>
<keyword evidence="1" id="KW-0175">Coiled coil</keyword>
<reference evidence="2" key="1">
    <citation type="journal article" date="2015" name="Nature">
        <title>Complex archaea that bridge the gap between prokaryotes and eukaryotes.</title>
        <authorList>
            <person name="Spang A."/>
            <person name="Saw J.H."/>
            <person name="Jorgensen S.L."/>
            <person name="Zaremba-Niedzwiedzka K."/>
            <person name="Martijn J."/>
            <person name="Lind A.E."/>
            <person name="van Eijk R."/>
            <person name="Schleper C."/>
            <person name="Guy L."/>
            <person name="Ettema T.J."/>
        </authorList>
    </citation>
    <scope>NUCLEOTIDE SEQUENCE</scope>
</reference>
<name>A0A0F9VBV2_9ZZZZ</name>
<comment type="caution">
    <text evidence="2">The sequence shown here is derived from an EMBL/GenBank/DDBJ whole genome shotgun (WGS) entry which is preliminary data.</text>
</comment>
<dbReference type="AlphaFoldDB" id="A0A0F9VBV2"/>
<dbReference type="EMBL" id="LAZR01000035">
    <property type="protein sequence ID" value="KKO01510.1"/>
    <property type="molecule type" value="Genomic_DNA"/>
</dbReference>
<accession>A0A0F9VBV2</accession>
<proteinExistence type="predicted"/>
<feature type="coiled-coil region" evidence="1">
    <location>
        <begin position="181"/>
        <end position="212"/>
    </location>
</feature>
<organism evidence="2">
    <name type="scientific">marine sediment metagenome</name>
    <dbReference type="NCBI Taxonomy" id="412755"/>
    <lineage>
        <taxon>unclassified sequences</taxon>
        <taxon>metagenomes</taxon>
        <taxon>ecological metagenomes</taxon>
    </lineage>
</organism>
<protein>
    <submittedName>
        <fullName evidence="2">Uncharacterized protein</fullName>
    </submittedName>
</protein>
<evidence type="ECO:0000256" key="1">
    <source>
        <dbReference type="SAM" id="Coils"/>
    </source>
</evidence>
<evidence type="ECO:0000313" key="2">
    <source>
        <dbReference type="EMBL" id="KKO01510.1"/>
    </source>
</evidence>